<evidence type="ECO:0000259" key="4">
    <source>
        <dbReference type="PROSITE" id="PS51006"/>
    </source>
</evidence>
<evidence type="ECO:0000313" key="5">
    <source>
        <dbReference type="EMBL" id="CAD5112258.1"/>
    </source>
</evidence>
<comment type="caution">
    <text evidence="5">The sequence shown here is derived from an EMBL/GenBank/DDBJ whole genome shotgun (WGS) entry which is preliminary data.</text>
</comment>
<feature type="domain" description="PABS" evidence="4">
    <location>
        <begin position="117"/>
        <end position="285"/>
    </location>
</feature>
<dbReference type="PANTHER" id="PTHR46315:SF1">
    <property type="entry name" value="SPERMINE SYNTHASE"/>
    <property type="match status" value="1"/>
</dbReference>
<organism evidence="5 6">
    <name type="scientific">Dimorphilus gyrociliatus</name>
    <dbReference type="NCBI Taxonomy" id="2664684"/>
    <lineage>
        <taxon>Eukaryota</taxon>
        <taxon>Metazoa</taxon>
        <taxon>Spiralia</taxon>
        <taxon>Lophotrochozoa</taxon>
        <taxon>Annelida</taxon>
        <taxon>Polychaeta</taxon>
        <taxon>Polychaeta incertae sedis</taxon>
        <taxon>Dinophilidae</taxon>
        <taxon>Dimorphilus</taxon>
    </lineage>
</organism>
<evidence type="ECO:0000256" key="1">
    <source>
        <dbReference type="ARBA" id="ARBA00007867"/>
    </source>
</evidence>
<dbReference type="Gene3D" id="3.40.50.150">
    <property type="entry name" value="Vaccinia Virus protein VP39"/>
    <property type="match status" value="1"/>
</dbReference>
<dbReference type="CDD" id="cd02440">
    <property type="entry name" value="AdoMet_MTases"/>
    <property type="match status" value="1"/>
</dbReference>
<dbReference type="InterPro" id="IPR029063">
    <property type="entry name" value="SAM-dependent_MTases_sf"/>
</dbReference>
<dbReference type="EMBL" id="CAJFCJ010000002">
    <property type="protein sequence ID" value="CAD5112258.1"/>
    <property type="molecule type" value="Genomic_DNA"/>
</dbReference>
<accession>A0A7I8V7J7</accession>
<dbReference type="Pfam" id="PF01564">
    <property type="entry name" value="Spermine_synth"/>
    <property type="match status" value="1"/>
</dbReference>
<dbReference type="PANTHER" id="PTHR46315">
    <property type="entry name" value="SPERMINE SYNTHASE"/>
    <property type="match status" value="1"/>
</dbReference>
<evidence type="ECO:0000313" key="6">
    <source>
        <dbReference type="Proteomes" id="UP000549394"/>
    </source>
</evidence>
<keyword evidence="3" id="KW-0620">Polyamine biosynthesis</keyword>
<dbReference type="GO" id="GO:0006597">
    <property type="term" value="P:spermine biosynthetic process"/>
    <property type="evidence" value="ECO:0007669"/>
    <property type="project" value="InterPro"/>
</dbReference>
<evidence type="ECO:0000256" key="3">
    <source>
        <dbReference type="PROSITE-ProRule" id="PRU00354"/>
    </source>
</evidence>
<feature type="active site" description="Proton acceptor" evidence="3">
    <location>
        <position position="200"/>
    </location>
</feature>
<dbReference type="InterPro" id="IPR015576">
    <property type="entry name" value="Spermine_synthase_animal"/>
</dbReference>
<reference evidence="5 6" key="1">
    <citation type="submission" date="2020-08" db="EMBL/GenBank/DDBJ databases">
        <authorList>
            <person name="Hejnol A."/>
        </authorList>
    </citation>
    <scope>NUCLEOTIDE SEQUENCE [LARGE SCALE GENOMIC DNA]</scope>
</reference>
<keyword evidence="2 3" id="KW-0808">Transferase</keyword>
<sequence>MAINNIILELKFKIDKTTEEDVQNAAKEIALICLGENFSTLTDVQISQHPLDRLLLFMSQLGNHLTVRFYDTGIATVDIQYSIEKKLDKFIAVMISEKNDTYTPALARLYDQDYQGKKVLILGGGDGALLYSLVKKNASFVTLVEIDKEVIDASRCYLKKLCNWNELEKYTNYEIIIDDCLVVLKDSFRKSLTYDIVINDLTEFPVQMEKNGFTYDMEFSKQVMELSVSVLSEKGVYLSRGNCVNAKNYHEIIIQNICGLNCKFKCEDTFVPCFHESYRFYKLWK</sequence>
<dbReference type="Proteomes" id="UP000549394">
    <property type="component" value="Unassembled WGS sequence"/>
</dbReference>
<dbReference type="OrthoDB" id="5953636at2759"/>
<dbReference type="PROSITE" id="PS51006">
    <property type="entry name" value="PABS_2"/>
    <property type="match status" value="1"/>
</dbReference>
<gene>
    <name evidence="5" type="ORF">DGYR_LOCUS1435</name>
</gene>
<protein>
    <submittedName>
        <fullName evidence="5">DgyrCDS1489</fullName>
    </submittedName>
</protein>
<dbReference type="AlphaFoldDB" id="A0A7I8V7J7"/>
<comment type="similarity">
    <text evidence="1">Belongs to the spermidine/spermine synthase family.</text>
</comment>
<evidence type="ECO:0000256" key="2">
    <source>
        <dbReference type="ARBA" id="ARBA00022679"/>
    </source>
</evidence>
<dbReference type="GO" id="GO:0016768">
    <property type="term" value="F:spermine synthase activity"/>
    <property type="evidence" value="ECO:0007669"/>
    <property type="project" value="InterPro"/>
</dbReference>
<dbReference type="InterPro" id="IPR030374">
    <property type="entry name" value="PABS"/>
</dbReference>
<keyword evidence="6" id="KW-1185">Reference proteome</keyword>
<dbReference type="SUPFAM" id="SSF53335">
    <property type="entry name" value="S-adenosyl-L-methionine-dependent methyltransferases"/>
    <property type="match status" value="1"/>
</dbReference>
<proteinExistence type="inferred from homology"/>
<name>A0A7I8V7J7_9ANNE</name>